<dbReference type="Gramene" id="OPUNC03G04220.1">
    <property type="protein sequence ID" value="OPUNC03G04220.1"/>
    <property type="gene ID" value="OPUNC03G04220"/>
</dbReference>
<reference evidence="2" key="1">
    <citation type="submission" date="2015-04" db="UniProtKB">
        <authorList>
            <consortium name="EnsemblPlants"/>
        </authorList>
    </citation>
    <scope>IDENTIFICATION</scope>
</reference>
<protein>
    <submittedName>
        <fullName evidence="2">Uncharacterized protein</fullName>
    </submittedName>
</protein>
<dbReference type="AlphaFoldDB" id="A0A0E0K919"/>
<keyword evidence="1" id="KW-1133">Transmembrane helix</keyword>
<keyword evidence="3" id="KW-1185">Reference proteome</keyword>
<sequence>MDHLRRFCWKLQRWRASNPRVALRAQGALYVRKYCRLATNSALTTPLLNKNSALTLQLVFFSRIALLQLDSVLGNLFECICILCGTTTFFFAFAGRFVLYSMLLSIVLTTNSTLVGLQGC</sequence>
<evidence type="ECO:0000313" key="2">
    <source>
        <dbReference type="EnsemblPlants" id="OPUNC03G04220.1"/>
    </source>
</evidence>
<name>A0A0E0K919_ORYPU</name>
<evidence type="ECO:0000256" key="1">
    <source>
        <dbReference type="SAM" id="Phobius"/>
    </source>
</evidence>
<organism evidence="2">
    <name type="scientific">Oryza punctata</name>
    <name type="common">Red rice</name>
    <dbReference type="NCBI Taxonomy" id="4537"/>
    <lineage>
        <taxon>Eukaryota</taxon>
        <taxon>Viridiplantae</taxon>
        <taxon>Streptophyta</taxon>
        <taxon>Embryophyta</taxon>
        <taxon>Tracheophyta</taxon>
        <taxon>Spermatophyta</taxon>
        <taxon>Magnoliopsida</taxon>
        <taxon>Liliopsida</taxon>
        <taxon>Poales</taxon>
        <taxon>Poaceae</taxon>
        <taxon>BOP clade</taxon>
        <taxon>Oryzoideae</taxon>
        <taxon>Oryzeae</taxon>
        <taxon>Oryzinae</taxon>
        <taxon>Oryza</taxon>
    </lineage>
</organism>
<evidence type="ECO:0000313" key="3">
    <source>
        <dbReference type="Proteomes" id="UP000026962"/>
    </source>
</evidence>
<dbReference type="HOGENOM" id="CLU_2053486_0_0_1"/>
<dbReference type="Proteomes" id="UP000026962">
    <property type="component" value="Chromosome 3"/>
</dbReference>
<feature type="transmembrane region" description="Helical" evidence="1">
    <location>
        <begin position="72"/>
        <end position="91"/>
    </location>
</feature>
<feature type="transmembrane region" description="Helical" evidence="1">
    <location>
        <begin position="97"/>
        <end position="117"/>
    </location>
</feature>
<dbReference type="EnsemblPlants" id="OPUNC03G04220.1">
    <property type="protein sequence ID" value="OPUNC03G04220.1"/>
    <property type="gene ID" value="OPUNC03G04220"/>
</dbReference>
<keyword evidence="1" id="KW-0472">Membrane</keyword>
<reference evidence="2" key="2">
    <citation type="submission" date="2018-05" db="EMBL/GenBank/DDBJ databases">
        <title>OpunRS2 (Oryza punctata Reference Sequence Version 2).</title>
        <authorList>
            <person name="Zhang J."/>
            <person name="Kudrna D."/>
            <person name="Lee S."/>
            <person name="Talag J."/>
            <person name="Welchert J."/>
            <person name="Wing R.A."/>
        </authorList>
    </citation>
    <scope>NUCLEOTIDE SEQUENCE [LARGE SCALE GENOMIC DNA]</scope>
</reference>
<accession>A0A0E0K919</accession>
<keyword evidence="1" id="KW-0812">Transmembrane</keyword>
<proteinExistence type="predicted"/>